<protein>
    <submittedName>
        <fullName evidence="1">Spy/CpxP family protein refolding chaperone</fullName>
    </submittedName>
</protein>
<dbReference type="Proteomes" id="UP001596037">
    <property type="component" value="Unassembled WGS sequence"/>
</dbReference>
<proteinExistence type="predicted"/>
<dbReference type="Gene3D" id="1.20.120.1490">
    <property type="match status" value="1"/>
</dbReference>
<gene>
    <name evidence="1" type="ORF">ACFPOE_18560</name>
</gene>
<dbReference type="RefSeq" id="WP_376851775.1">
    <property type="nucleotide sequence ID" value="NZ_JBHSMF010000009.1"/>
</dbReference>
<organism evidence="1 2">
    <name type="scientific">Caenimonas terrae</name>
    <dbReference type="NCBI Taxonomy" id="696074"/>
    <lineage>
        <taxon>Bacteria</taxon>
        <taxon>Pseudomonadati</taxon>
        <taxon>Pseudomonadota</taxon>
        <taxon>Betaproteobacteria</taxon>
        <taxon>Burkholderiales</taxon>
        <taxon>Comamonadaceae</taxon>
        <taxon>Caenimonas</taxon>
    </lineage>
</organism>
<accession>A0ABW0NKT2</accession>
<name>A0ABW0NKT2_9BURK</name>
<sequence length="159" mass="17807">MKSWIKRTLFGLFGASIAVGGLSACSHYRHEGPGWQRSAEDQARMRDRVIERVSAKLELDAQQKQKLVALADKLHEQRQVLLPQGADPRAQAQQLVAGDKFDRAKAQALVSEKTAAVNARSPEVIAALGDFYDSLNPAQQAKVREFMQRRHGGHWWHRG</sequence>
<dbReference type="EMBL" id="JBHSMF010000009">
    <property type="protein sequence ID" value="MFC5499554.1"/>
    <property type="molecule type" value="Genomic_DNA"/>
</dbReference>
<dbReference type="Pfam" id="PF07813">
    <property type="entry name" value="LTXXQ"/>
    <property type="match status" value="1"/>
</dbReference>
<keyword evidence="2" id="KW-1185">Reference proteome</keyword>
<evidence type="ECO:0000313" key="1">
    <source>
        <dbReference type="EMBL" id="MFC5499554.1"/>
    </source>
</evidence>
<dbReference type="InterPro" id="IPR012899">
    <property type="entry name" value="LTXXQ"/>
</dbReference>
<dbReference type="CDD" id="cd09916">
    <property type="entry name" value="CpxP_like"/>
    <property type="match status" value="1"/>
</dbReference>
<evidence type="ECO:0000313" key="2">
    <source>
        <dbReference type="Proteomes" id="UP001596037"/>
    </source>
</evidence>
<reference evidence="2" key="1">
    <citation type="journal article" date="2019" name="Int. J. Syst. Evol. Microbiol.">
        <title>The Global Catalogue of Microorganisms (GCM) 10K type strain sequencing project: providing services to taxonomists for standard genome sequencing and annotation.</title>
        <authorList>
            <consortium name="The Broad Institute Genomics Platform"/>
            <consortium name="The Broad Institute Genome Sequencing Center for Infectious Disease"/>
            <person name="Wu L."/>
            <person name="Ma J."/>
        </authorList>
    </citation>
    <scope>NUCLEOTIDE SEQUENCE [LARGE SCALE GENOMIC DNA]</scope>
    <source>
        <strain evidence="2">CCUG 57401</strain>
    </source>
</reference>
<comment type="caution">
    <text evidence="1">The sequence shown here is derived from an EMBL/GenBank/DDBJ whole genome shotgun (WGS) entry which is preliminary data.</text>
</comment>
<dbReference type="PROSITE" id="PS51257">
    <property type="entry name" value="PROKAR_LIPOPROTEIN"/>
    <property type="match status" value="1"/>
</dbReference>